<dbReference type="PANTHER" id="PTHR43235:SF1">
    <property type="entry name" value="GLUTAMINE AMIDOTRANSFERASE PB2B2.05-RELATED"/>
    <property type="match status" value="1"/>
</dbReference>
<dbReference type="PROSITE" id="PS51273">
    <property type="entry name" value="GATASE_TYPE_1"/>
    <property type="match status" value="1"/>
</dbReference>
<evidence type="ECO:0000256" key="1">
    <source>
        <dbReference type="ARBA" id="ARBA00011083"/>
    </source>
</evidence>
<dbReference type="OrthoDB" id="9813383at2"/>
<dbReference type="Proteomes" id="UP000005324">
    <property type="component" value="Unassembled WGS sequence"/>
</dbReference>
<dbReference type="Gene3D" id="3.40.50.880">
    <property type="match status" value="1"/>
</dbReference>
<dbReference type="InterPro" id="IPR044668">
    <property type="entry name" value="PuuD-like"/>
</dbReference>
<comment type="similarity">
    <text evidence="1">Belongs to the peptidase C26 family.</text>
</comment>
<dbReference type="GO" id="GO:0033969">
    <property type="term" value="F:gamma-glutamyl-gamma-aminobutyrate hydrolase activity"/>
    <property type="evidence" value="ECO:0007669"/>
    <property type="project" value="UniProtKB-EC"/>
</dbReference>
<gene>
    <name evidence="6" type="primary">puuD</name>
    <name evidence="6" type="ORF">HMPREF0731_3890</name>
</gene>
<protein>
    <recommendedName>
        <fullName evidence="5">gamma-glutamyl-gamma-aminobutyrate hydrolase</fullName>
        <ecNumber evidence="5">3.5.1.94</ecNumber>
    </recommendedName>
</protein>
<dbReference type="SUPFAM" id="SSF52317">
    <property type="entry name" value="Class I glutamine amidotransferase-like"/>
    <property type="match status" value="1"/>
</dbReference>
<evidence type="ECO:0000256" key="2">
    <source>
        <dbReference type="ARBA" id="ARBA00052718"/>
    </source>
</evidence>
<comment type="caution">
    <text evidence="6">The sequence shown here is derived from an EMBL/GenBank/DDBJ whole genome shotgun (WGS) entry which is preliminary data.</text>
</comment>
<dbReference type="CDD" id="cd01745">
    <property type="entry name" value="GATase1_2"/>
    <property type="match status" value="1"/>
</dbReference>
<evidence type="ECO:0000256" key="5">
    <source>
        <dbReference type="ARBA" id="ARBA00066788"/>
    </source>
</evidence>
<dbReference type="InterPro" id="IPR029062">
    <property type="entry name" value="Class_I_gatase-like"/>
</dbReference>
<dbReference type="InterPro" id="IPR011697">
    <property type="entry name" value="Peptidase_C26"/>
</dbReference>
<dbReference type="HOGENOM" id="CLU_030756_0_0_5"/>
<dbReference type="PANTHER" id="PTHR43235">
    <property type="entry name" value="GLUTAMINE AMIDOTRANSFERASE PB2B2.05-RELATED"/>
    <property type="match status" value="1"/>
</dbReference>
<evidence type="ECO:0000313" key="7">
    <source>
        <dbReference type="Proteomes" id="UP000005324"/>
    </source>
</evidence>
<proteinExistence type="inferred from homology"/>
<accession>D5RS28</accession>
<evidence type="ECO:0000256" key="3">
    <source>
        <dbReference type="ARBA" id="ARBA00055068"/>
    </source>
</evidence>
<dbReference type="AlphaFoldDB" id="D5RS28"/>
<comment type="catalytic activity">
    <reaction evidence="2">
        <text>4-(gamma-L-glutamylamino)butanoate + H2O = 4-aminobutanoate + L-glutamate</text>
        <dbReference type="Rhea" id="RHEA:19737"/>
        <dbReference type="ChEBI" id="CHEBI:15377"/>
        <dbReference type="ChEBI" id="CHEBI:29985"/>
        <dbReference type="ChEBI" id="CHEBI:58800"/>
        <dbReference type="ChEBI" id="CHEBI:59888"/>
        <dbReference type="EC" id="3.5.1.94"/>
    </reaction>
</comment>
<dbReference type="GO" id="GO:0005829">
    <property type="term" value="C:cytosol"/>
    <property type="evidence" value="ECO:0007669"/>
    <property type="project" value="TreeGrafter"/>
</dbReference>
<name>D5RS28_9PROT</name>
<evidence type="ECO:0000313" key="6">
    <source>
        <dbReference type="EMBL" id="EFH09893.1"/>
    </source>
</evidence>
<reference evidence="6 7" key="1">
    <citation type="submission" date="2010-04" db="EMBL/GenBank/DDBJ databases">
        <authorList>
            <person name="Qin X."/>
            <person name="Bachman B."/>
            <person name="Battles P."/>
            <person name="Bell A."/>
            <person name="Bess C."/>
            <person name="Bickham C."/>
            <person name="Chaboub L."/>
            <person name="Chen D."/>
            <person name="Coyle M."/>
            <person name="Deiros D.R."/>
            <person name="Dinh H."/>
            <person name="Forbes L."/>
            <person name="Fowler G."/>
            <person name="Francisco L."/>
            <person name="Fu Q."/>
            <person name="Gubbala S."/>
            <person name="Hale W."/>
            <person name="Han Y."/>
            <person name="Hemphill L."/>
            <person name="Highlander S.K."/>
            <person name="Hirani K."/>
            <person name="Hogues M."/>
            <person name="Jackson L."/>
            <person name="Jakkamsetti A."/>
            <person name="Javaid M."/>
            <person name="Jiang H."/>
            <person name="Korchina V."/>
            <person name="Kovar C."/>
            <person name="Lara F."/>
            <person name="Lee S."/>
            <person name="Mata R."/>
            <person name="Mathew T."/>
            <person name="Moen C."/>
            <person name="Morales K."/>
            <person name="Munidasa M."/>
            <person name="Nazareth L."/>
            <person name="Ngo R."/>
            <person name="Nguyen L."/>
            <person name="Okwuonu G."/>
            <person name="Ongeri F."/>
            <person name="Patil S."/>
            <person name="Petrosino J."/>
            <person name="Pham C."/>
            <person name="Pham P."/>
            <person name="Pu L.-L."/>
            <person name="Puazo M."/>
            <person name="Raj R."/>
            <person name="Reid J."/>
            <person name="Rouhana J."/>
            <person name="Saada N."/>
            <person name="Shang Y."/>
            <person name="Simmons D."/>
            <person name="Thornton R."/>
            <person name="Warren J."/>
            <person name="Weissenberger G."/>
            <person name="Zhang J."/>
            <person name="Zhang L."/>
            <person name="Zhou C."/>
            <person name="Zhu D."/>
            <person name="Muzny D."/>
            <person name="Worley K."/>
            <person name="Gibbs R."/>
        </authorList>
    </citation>
    <scope>NUCLEOTIDE SEQUENCE [LARGE SCALE GENOMIC DNA]</scope>
    <source>
        <strain evidence="6 7">ATCC 49957</strain>
    </source>
</reference>
<dbReference type="RefSeq" id="WP_007002920.1">
    <property type="nucleotide sequence ID" value="NZ_GG770777.1"/>
</dbReference>
<dbReference type="EMBL" id="ADVL01000724">
    <property type="protein sequence ID" value="EFH09893.1"/>
    <property type="molecule type" value="Genomic_DNA"/>
</dbReference>
<sequence length="250" mass="26718">MTALHSSRRPWVGVPACHREMGGHWQHATPSRYMTALAEGAGVRPVLIPPLADALDAEGWLERLDGLLVPGSPSNVQPALYGGGAAPEGELEDPDRDATTLPLIRAALARGLPVLAICRGLQEMNVALGGTLHGRLHLLEGRDDHRGQGSTSAERYRMRHEVAAEGLLRQVTGQARFLVNSVHMQGVDRVAPGLAVEALAPDGTVEALRPEAATGFQLAVQWHPEWRFHEDAPSTALFRAFGAACQGTAP</sequence>
<dbReference type="Pfam" id="PF07722">
    <property type="entry name" value="Peptidase_C26"/>
    <property type="match status" value="1"/>
</dbReference>
<dbReference type="FunFam" id="3.40.50.880:FF:000030">
    <property type="entry name" value="Gamma-glutamyl-gamma-aminobutyrate hydrolase PuuD"/>
    <property type="match status" value="1"/>
</dbReference>
<evidence type="ECO:0000256" key="4">
    <source>
        <dbReference type="ARBA" id="ARBA00060634"/>
    </source>
</evidence>
<dbReference type="EC" id="3.5.1.94" evidence="5"/>
<organism evidence="6 7">
    <name type="scientific">Pseudoroseomonas cervicalis ATCC 49957</name>
    <dbReference type="NCBI Taxonomy" id="525371"/>
    <lineage>
        <taxon>Bacteria</taxon>
        <taxon>Pseudomonadati</taxon>
        <taxon>Pseudomonadota</taxon>
        <taxon>Alphaproteobacteria</taxon>
        <taxon>Acetobacterales</taxon>
        <taxon>Roseomonadaceae</taxon>
        <taxon>Roseomonas</taxon>
    </lineage>
</organism>
<comment type="function">
    <text evidence="3">Involved in the breakdown of putrescine via hydrolysis of the gamma-glutamyl linkage of gamma-glutamyl-gamma-aminobutyrate.</text>
</comment>
<keyword evidence="7" id="KW-1185">Reference proteome</keyword>
<dbReference type="GO" id="GO:0006598">
    <property type="term" value="P:polyamine catabolic process"/>
    <property type="evidence" value="ECO:0007669"/>
    <property type="project" value="TreeGrafter"/>
</dbReference>
<keyword evidence="6" id="KW-0378">Hydrolase</keyword>
<comment type="pathway">
    <text evidence="4">Amine and polyamine degradation; putrescine degradation; 4-aminobutanoate from putrescine: step 4/4.</text>
</comment>